<dbReference type="AlphaFoldDB" id="A0A0C9TNY3"/>
<accession>A0A0C9TNY3</accession>
<dbReference type="OrthoDB" id="2690740at2759"/>
<dbReference type="Proteomes" id="UP000053647">
    <property type="component" value="Unassembled WGS sequence"/>
</dbReference>
<proteinExistence type="predicted"/>
<gene>
    <name evidence="1" type="ORF">PAXINDRAFT_83281</name>
</gene>
<dbReference type="Gene3D" id="3.60.130.30">
    <property type="match status" value="1"/>
</dbReference>
<evidence type="ECO:0000313" key="2">
    <source>
        <dbReference type="Proteomes" id="UP000053647"/>
    </source>
</evidence>
<dbReference type="EMBL" id="KN819367">
    <property type="protein sequence ID" value="KIJ12218.1"/>
    <property type="molecule type" value="Genomic_DNA"/>
</dbReference>
<keyword evidence="2" id="KW-1185">Reference proteome</keyword>
<name>A0A0C9TNY3_PAXIN</name>
<reference evidence="1 2" key="1">
    <citation type="submission" date="2014-06" db="EMBL/GenBank/DDBJ databases">
        <authorList>
            <consortium name="DOE Joint Genome Institute"/>
            <person name="Kuo A."/>
            <person name="Kohler A."/>
            <person name="Nagy L.G."/>
            <person name="Floudas D."/>
            <person name="Copeland A."/>
            <person name="Barry K.W."/>
            <person name="Cichocki N."/>
            <person name="Veneault-Fourrey C."/>
            <person name="LaButti K."/>
            <person name="Lindquist E.A."/>
            <person name="Lipzen A."/>
            <person name="Lundell T."/>
            <person name="Morin E."/>
            <person name="Murat C."/>
            <person name="Sun H."/>
            <person name="Tunlid A."/>
            <person name="Henrissat B."/>
            <person name="Grigoriev I.V."/>
            <person name="Hibbett D.S."/>
            <person name="Martin F."/>
            <person name="Nordberg H.P."/>
            <person name="Cantor M.N."/>
            <person name="Hua S.X."/>
        </authorList>
    </citation>
    <scope>NUCLEOTIDE SEQUENCE [LARGE SCALE GENOMIC DNA]</scope>
    <source>
        <strain evidence="1 2">ATCC 200175</strain>
    </source>
</reference>
<organism evidence="1 2">
    <name type="scientific">Paxillus involutus ATCC 200175</name>
    <dbReference type="NCBI Taxonomy" id="664439"/>
    <lineage>
        <taxon>Eukaryota</taxon>
        <taxon>Fungi</taxon>
        <taxon>Dikarya</taxon>
        <taxon>Basidiomycota</taxon>
        <taxon>Agaricomycotina</taxon>
        <taxon>Agaricomycetes</taxon>
        <taxon>Agaricomycetidae</taxon>
        <taxon>Boletales</taxon>
        <taxon>Paxilineae</taxon>
        <taxon>Paxillaceae</taxon>
        <taxon>Paxillus</taxon>
    </lineage>
</organism>
<evidence type="ECO:0000313" key="1">
    <source>
        <dbReference type="EMBL" id="KIJ12218.1"/>
    </source>
</evidence>
<reference evidence="2" key="2">
    <citation type="submission" date="2015-01" db="EMBL/GenBank/DDBJ databases">
        <title>Evolutionary Origins and Diversification of the Mycorrhizal Mutualists.</title>
        <authorList>
            <consortium name="DOE Joint Genome Institute"/>
            <consortium name="Mycorrhizal Genomics Consortium"/>
            <person name="Kohler A."/>
            <person name="Kuo A."/>
            <person name="Nagy L.G."/>
            <person name="Floudas D."/>
            <person name="Copeland A."/>
            <person name="Barry K.W."/>
            <person name="Cichocki N."/>
            <person name="Veneault-Fourrey C."/>
            <person name="LaButti K."/>
            <person name="Lindquist E.A."/>
            <person name="Lipzen A."/>
            <person name="Lundell T."/>
            <person name="Morin E."/>
            <person name="Murat C."/>
            <person name="Riley R."/>
            <person name="Ohm R."/>
            <person name="Sun H."/>
            <person name="Tunlid A."/>
            <person name="Henrissat B."/>
            <person name="Grigoriev I.V."/>
            <person name="Hibbett D.S."/>
            <person name="Martin F."/>
        </authorList>
    </citation>
    <scope>NUCLEOTIDE SEQUENCE [LARGE SCALE GENOMIC DNA]</scope>
    <source>
        <strain evidence="2">ATCC 200175</strain>
    </source>
</reference>
<dbReference type="HOGENOM" id="CLU_087177_0_0_1"/>
<sequence length="221" mass="25076">MLVEKDTRTSSKAFDAIHCSWYNHHATQGDDAPDDVQACFLEKEGCSRTNHAQIVPYISAELRDHEELYQHVIKTFKALFEWVRQELERHLPEEYEILSQVASILPGNACSPVEPFTSLVININVSTRGHRDVGDREFCLVIPIGTFTGGSMVMVETGLVVDLHQGDMVVFRSCDVTHLNLHYKGQRASLVMHTDKEMQAWLKNRNGWAHNITMCSYADST</sequence>
<protein>
    <submittedName>
        <fullName evidence="1">Unplaced genomic scaffold PAXINscaffold_45, whole genome shotgun sequence</fullName>
    </submittedName>
</protein>